<protein>
    <submittedName>
        <fullName evidence="3">SNF2/SWI2 family transcription factor-like protein</fullName>
    </submittedName>
</protein>
<gene>
    <name evidence="4" type="ORF">OJ1205_F02.24</name>
    <name evidence="3" type="ORF">OSJNBa0008J01.11</name>
</gene>
<dbReference type="InterPro" id="IPR052583">
    <property type="entry name" value="ATP-helicase/E3_Ub-Ligase"/>
</dbReference>
<dbReference type="Gene3D" id="3.40.50.10810">
    <property type="entry name" value="Tandem AAA-ATPase domain"/>
    <property type="match status" value="1"/>
</dbReference>
<name>Q7XHX3_ORYSJ</name>
<dbReference type="InterPro" id="IPR027417">
    <property type="entry name" value="P-loop_NTPase"/>
</dbReference>
<dbReference type="EMBL" id="AP005243">
    <property type="protein sequence ID" value="BAD31221.1"/>
    <property type="molecule type" value="Genomic_DNA"/>
</dbReference>
<dbReference type="PANTHER" id="PTHR45865">
    <property type="entry name" value="E3 UBIQUITIN-PROTEIN LIGASE SHPRH FAMILY MEMBER"/>
    <property type="match status" value="1"/>
</dbReference>
<dbReference type="GO" id="GO:0005524">
    <property type="term" value="F:ATP binding"/>
    <property type="evidence" value="ECO:0007669"/>
    <property type="project" value="InterPro"/>
</dbReference>
<dbReference type="PANTHER" id="PTHR45865:SF1">
    <property type="entry name" value="E3 UBIQUITIN-PROTEIN LIGASE SHPRH"/>
    <property type="match status" value="1"/>
</dbReference>
<dbReference type="AlphaFoldDB" id="Q7XHX3"/>
<evidence type="ECO:0000256" key="1">
    <source>
        <dbReference type="SAM" id="MobiDB-lite"/>
    </source>
</evidence>
<reference evidence="3" key="1">
    <citation type="submission" date="2002-04" db="EMBL/GenBank/DDBJ databases">
        <title>Oryza sativa nipponbare(GA3) genomic DNA, chromosome 7, BAC clone:OSJNBa0008J01.</title>
        <authorList>
            <person name="Sasaki T."/>
            <person name="Matsumoto T."/>
            <person name="Katayose Y."/>
        </authorList>
    </citation>
    <scope>NUCLEOTIDE SEQUENCE</scope>
</reference>
<reference evidence="4" key="2">
    <citation type="submission" date="2002-05" db="EMBL/GenBank/DDBJ databases">
        <title>Oryza sativa nipponbare(GA3) genomic DNA, chromosome 7, BAC clone:OJ1205_F02.</title>
        <authorList>
            <person name="Sasaki T."/>
            <person name="Matsumoto T."/>
            <person name="Katayose Y."/>
        </authorList>
    </citation>
    <scope>NUCLEOTIDE SEQUENCE</scope>
</reference>
<feature type="region of interest" description="Disordered" evidence="1">
    <location>
        <begin position="13"/>
        <end position="40"/>
    </location>
</feature>
<proteinExistence type="predicted"/>
<evidence type="ECO:0000313" key="3">
    <source>
        <dbReference type="EMBL" id="BAC80004.1"/>
    </source>
</evidence>
<dbReference type="InterPro" id="IPR038718">
    <property type="entry name" value="SNF2-like_sf"/>
</dbReference>
<evidence type="ECO:0000313" key="5">
    <source>
        <dbReference type="Proteomes" id="UP000000763"/>
    </source>
</evidence>
<dbReference type="Proteomes" id="UP000000763">
    <property type="component" value="Chromosome 7"/>
</dbReference>
<sequence>MLDLSDRLCYERPGAAAAAEPDAPSPSGSGGASKSRRAAKGEARRREDVCFEVDDSTWCLSDGDRRDLAELVMRDVRISGEGEGALDVAALHEAEREKRCSLRLRVRDAPEEGFRLGQWPVVPSDCVILEYAIAGMVFSGCFDGPDEGVSGLAHLVRLRFVTLRVHAFAVSRSADSVSVASFRVRLGLMEQAFATCESLLEVTRHPWRKSFMNMMAWVRPEVMTSAAIYGMDGLARPINGGANGDFTPKKDSQFDLAAFYEAVKPSMEAGLLEEELPDLLPHLRTYQLRAANWMVQREKGNTMISSPNQHYVHSAPYCVPIDFMHKKSRMFYNPFKYPVTPTVLTRVHWWRLCLDEAQMVESSKTSVTEMAMRLNAQHRWCITGTPIQRRLDDLFGLLRFLKTHPFDTYRWWVDIIRDPYESHCSNFDKLVATRKWGVSVSAPCSNKDSADELIRKIDISSNKSTTGLGSTGMSSRSAENYVQGSKGLAKAKI</sequence>
<reference evidence="5" key="3">
    <citation type="journal article" date="2005" name="Nature">
        <title>The map-based sequence of the rice genome.</title>
        <authorList>
            <consortium name="International rice genome sequencing project (IRGSP)"/>
            <person name="Matsumoto T."/>
            <person name="Wu J."/>
            <person name="Kanamori H."/>
            <person name="Katayose Y."/>
            <person name="Fujisawa M."/>
            <person name="Namiki N."/>
            <person name="Mizuno H."/>
            <person name="Yamamoto K."/>
            <person name="Antonio B.A."/>
            <person name="Baba T."/>
            <person name="Sakata K."/>
            <person name="Nagamura Y."/>
            <person name="Aoki H."/>
            <person name="Arikawa K."/>
            <person name="Arita K."/>
            <person name="Bito T."/>
            <person name="Chiden Y."/>
            <person name="Fujitsuka N."/>
            <person name="Fukunaka R."/>
            <person name="Hamada M."/>
            <person name="Harada C."/>
            <person name="Hayashi A."/>
            <person name="Hijishita S."/>
            <person name="Honda M."/>
            <person name="Hosokawa S."/>
            <person name="Ichikawa Y."/>
            <person name="Idonuma A."/>
            <person name="Iijima M."/>
            <person name="Ikeda M."/>
            <person name="Ikeno M."/>
            <person name="Ito K."/>
            <person name="Ito S."/>
            <person name="Ito T."/>
            <person name="Ito Y."/>
            <person name="Ito Y."/>
            <person name="Iwabuchi A."/>
            <person name="Kamiya K."/>
            <person name="Karasawa W."/>
            <person name="Kurita K."/>
            <person name="Katagiri S."/>
            <person name="Kikuta A."/>
            <person name="Kobayashi H."/>
            <person name="Kobayashi N."/>
            <person name="Machita K."/>
            <person name="Maehara T."/>
            <person name="Masukawa M."/>
            <person name="Mizubayashi T."/>
            <person name="Mukai Y."/>
            <person name="Nagasaki H."/>
            <person name="Nagata Y."/>
            <person name="Naito S."/>
            <person name="Nakashima M."/>
            <person name="Nakama Y."/>
            <person name="Nakamichi Y."/>
            <person name="Nakamura M."/>
            <person name="Meguro A."/>
            <person name="Negishi M."/>
            <person name="Ohta I."/>
            <person name="Ohta T."/>
            <person name="Okamoto M."/>
            <person name="Ono N."/>
            <person name="Saji S."/>
            <person name="Sakaguchi M."/>
            <person name="Sakai K."/>
            <person name="Shibata M."/>
            <person name="Shimokawa T."/>
            <person name="Song J."/>
            <person name="Takazaki Y."/>
            <person name="Terasawa K."/>
            <person name="Tsugane M."/>
            <person name="Tsuji K."/>
            <person name="Ueda S."/>
            <person name="Waki K."/>
            <person name="Yamagata H."/>
            <person name="Yamamoto M."/>
            <person name="Yamamoto S."/>
            <person name="Yamane H."/>
            <person name="Yoshiki S."/>
            <person name="Yoshihara R."/>
            <person name="Yukawa K."/>
            <person name="Zhong H."/>
            <person name="Yano M."/>
            <person name="Yuan Q."/>
            <person name="Ouyang S."/>
            <person name="Liu J."/>
            <person name="Jones K.M."/>
            <person name="Gansberger K."/>
            <person name="Moffat K."/>
            <person name="Hill J."/>
            <person name="Bera J."/>
            <person name="Fadrosh D."/>
            <person name="Jin S."/>
            <person name="Johri S."/>
            <person name="Kim M."/>
            <person name="Overton L."/>
            <person name="Reardon M."/>
            <person name="Tsitrin T."/>
            <person name="Vuong H."/>
            <person name="Weaver B."/>
            <person name="Ciecko A."/>
            <person name="Tallon L."/>
            <person name="Jackson J."/>
            <person name="Pai G."/>
            <person name="Aken S.V."/>
            <person name="Utterback T."/>
            <person name="Reidmuller S."/>
            <person name="Feldblyum T."/>
            <person name="Hsiao J."/>
            <person name="Zismann V."/>
            <person name="Iobst S."/>
            <person name="de Vazeille A.R."/>
            <person name="Buell C.R."/>
            <person name="Ying K."/>
            <person name="Li Y."/>
            <person name="Lu T."/>
            <person name="Huang Y."/>
            <person name="Zhao Q."/>
            <person name="Feng Q."/>
            <person name="Zhang L."/>
            <person name="Zhu J."/>
            <person name="Weng Q."/>
            <person name="Mu J."/>
            <person name="Lu Y."/>
            <person name="Fan D."/>
            <person name="Liu Y."/>
            <person name="Guan J."/>
            <person name="Zhang Y."/>
            <person name="Yu S."/>
            <person name="Liu X."/>
            <person name="Zhang Y."/>
            <person name="Hong G."/>
            <person name="Han B."/>
            <person name="Choisne N."/>
            <person name="Demange N."/>
            <person name="Orjeda G."/>
            <person name="Samain S."/>
            <person name="Cattolico L."/>
            <person name="Pelletier E."/>
            <person name="Couloux A."/>
            <person name="Segurens B."/>
            <person name="Wincker P."/>
            <person name="D'Hont A."/>
            <person name="Scarpelli C."/>
            <person name="Weissenbach J."/>
            <person name="Salanoubat M."/>
            <person name="Quetier F."/>
            <person name="Yu Y."/>
            <person name="Kim H.R."/>
            <person name="Rambo T."/>
            <person name="Currie J."/>
            <person name="Collura K."/>
            <person name="Luo M."/>
            <person name="Yang T."/>
            <person name="Ammiraju J.S.S."/>
            <person name="Engler F."/>
            <person name="Soderlund C."/>
            <person name="Wing R.A."/>
            <person name="Palmer L.E."/>
            <person name="de la Bastide M."/>
            <person name="Spiegel L."/>
            <person name="Nascimento L."/>
            <person name="Zutavern T."/>
            <person name="O'Shaughnessy A."/>
            <person name="Dike S."/>
            <person name="Dedhia N."/>
            <person name="Preston R."/>
            <person name="Balija V."/>
            <person name="McCombie W.R."/>
            <person name="Chow T."/>
            <person name="Chen H."/>
            <person name="Chung M."/>
            <person name="Chen C."/>
            <person name="Shaw J."/>
            <person name="Wu H."/>
            <person name="Hsiao K."/>
            <person name="Chao Y."/>
            <person name="Chu M."/>
            <person name="Cheng C."/>
            <person name="Hour A."/>
            <person name="Lee P."/>
            <person name="Lin S."/>
            <person name="Lin Y."/>
            <person name="Liou J."/>
            <person name="Liu S."/>
            <person name="Hsing Y."/>
            <person name="Raghuvanshi S."/>
            <person name="Mohanty A."/>
            <person name="Bharti A.K."/>
            <person name="Gaur A."/>
            <person name="Gupta V."/>
            <person name="Kumar D."/>
            <person name="Ravi V."/>
            <person name="Vij S."/>
            <person name="Kapur A."/>
            <person name="Khurana P."/>
            <person name="Khurana P."/>
            <person name="Khurana J.P."/>
            <person name="Tyagi A.K."/>
            <person name="Gaikwad K."/>
            <person name="Singh A."/>
            <person name="Dalal V."/>
            <person name="Srivastava S."/>
            <person name="Dixit A."/>
            <person name="Pal A.K."/>
            <person name="Ghazi I.A."/>
            <person name="Yadav M."/>
            <person name="Pandit A."/>
            <person name="Bhargava A."/>
            <person name="Sureshbabu K."/>
            <person name="Batra K."/>
            <person name="Sharma T.R."/>
            <person name="Mohapatra T."/>
            <person name="Singh N.K."/>
            <person name="Messing J."/>
            <person name="Nelson A.B."/>
            <person name="Fuks G."/>
            <person name="Kavchok S."/>
            <person name="Keizer G."/>
            <person name="Linton E."/>
            <person name="Llaca V."/>
            <person name="Song R."/>
            <person name="Tanyolac B."/>
            <person name="Young S."/>
            <person name="Ho-Il K."/>
            <person name="Hahn J.H."/>
            <person name="Sangsakoo G."/>
            <person name="Vanavichit A."/>
            <person name="de Mattos Luiz.A.T."/>
            <person name="Zimmer P.D."/>
            <person name="Malone G."/>
            <person name="Dellagostin O."/>
            <person name="de Oliveira A.C."/>
            <person name="Bevan M."/>
            <person name="Bancroft I."/>
            <person name="Minx P."/>
            <person name="Cordum H."/>
            <person name="Wilson R."/>
            <person name="Cheng Z."/>
            <person name="Jin W."/>
            <person name="Jiang J."/>
            <person name="Leong S.A."/>
            <person name="Iwama H."/>
            <person name="Gojobori T."/>
            <person name="Itoh T."/>
            <person name="Niimura Y."/>
            <person name="Fujii Y."/>
            <person name="Habara T."/>
            <person name="Sakai H."/>
            <person name="Sato Y."/>
            <person name="Wilson G."/>
            <person name="Kumar K."/>
            <person name="McCouch S."/>
            <person name="Juretic N."/>
            <person name="Hoen D."/>
            <person name="Wright S."/>
            <person name="Bruskiewich R."/>
            <person name="Bureau T."/>
            <person name="Miyao A."/>
            <person name="Hirochika H."/>
            <person name="Nishikawa T."/>
            <person name="Kadowaki K."/>
            <person name="Sugiura M."/>
            <person name="Burr B."/>
            <person name="Sasaki T."/>
        </authorList>
    </citation>
    <scope>NUCLEOTIDE SEQUENCE [LARGE SCALE GENOMIC DNA]</scope>
    <source>
        <strain evidence="5">cv. Nipponbare</strain>
    </source>
</reference>
<accession>Q7XHX3</accession>
<evidence type="ECO:0000259" key="2">
    <source>
        <dbReference type="Pfam" id="PF00176"/>
    </source>
</evidence>
<feature type="compositionally biased region" description="Low complexity" evidence="1">
    <location>
        <begin position="13"/>
        <end position="27"/>
    </location>
</feature>
<dbReference type="Pfam" id="PF00176">
    <property type="entry name" value="SNF2-rel_dom"/>
    <property type="match status" value="1"/>
</dbReference>
<dbReference type="EMBL" id="AP005099">
    <property type="protein sequence ID" value="BAC80004.1"/>
    <property type="molecule type" value="Genomic_DNA"/>
</dbReference>
<evidence type="ECO:0000313" key="4">
    <source>
        <dbReference type="EMBL" id="BAD31221.1"/>
    </source>
</evidence>
<feature type="domain" description="SNF2 N-terminal" evidence="2">
    <location>
        <begin position="343"/>
        <end position="422"/>
    </location>
</feature>
<dbReference type="InterPro" id="IPR000330">
    <property type="entry name" value="SNF2_N"/>
</dbReference>
<reference evidence="5" key="4">
    <citation type="journal article" date="2008" name="Nucleic Acids Res.">
        <title>The rice annotation project database (RAP-DB): 2008 update.</title>
        <authorList>
            <consortium name="The rice annotation project (RAP)"/>
        </authorList>
    </citation>
    <scope>GENOME REANNOTATION</scope>
    <source>
        <strain evidence="5">cv. Nipponbare</strain>
    </source>
</reference>
<dbReference type="SUPFAM" id="SSF52540">
    <property type="entry name" value="P-loop containing nucleoside triphosphate hydrolases"/>
    <property type="match status" value="1"/>
</dbReference>
<organism evidence="3 5">
    <name type="scientific">Oryza sativa subsp. japonica</name>
    <name type="common">Rice</name>
    <dbReference type="NCBI Taxonomy" id="39947"/>
    <lineage>
        <taxon>Eukaryota</taxon>
        <taxon>Viridiplantae</taxon>
        <taxon>Streptophyta</taxon>
        <taxon>Embryophyta</taxon>
        <taxon>Tracheophyta</taxon>
        <taxon>Spermatophyta</taxon>
        <taxon>Magnoliopsida</taxon>
        <taxon>Liliopsida</taxon>
        <taxon>Poales</taxon>
        <taxon>Poaceae</taxon>
        <taxon>BOP clade</taxon>
        <taxon>Oryzoideae</taxon>
        <taxon>Oryzeae</taxon>
        <taxon>Oryzinae</taxon>
        <taxon>Oryza</taxon>
        <taxon>Oryza sativa</taxon>
    </lineage>
</organism>